<evidence type="ECO:0000313" key="9">
    <source>
        <dbReference type="EMBL" id="MFD1708909.1"/>
    </source>
</evidence>
<organism evidence="9 10">
    <name type="scientific">Siminovitchia sediminis</name>
    <dbReference type="NCBI Taxonomy" id="1274353"/>
    <lineage>
        <taxon>Bacteria</taxon>
        <taxon>Bacillati</taxon>
        <taxon>Bacillota</taxon>
        <taxon>Bacilli</taxon>
        <taxon>Bacillales</taxon>
        <taxon>Bacillaceae</taxon>
        <taxon>Siminovitchia</taxon>
    </lineage>
</organism>
<feature type="transmembrane region" description="Helical" evidence="8">
    <location>
        <begin position="464"/>
        <end position="484"/>
    </location>
</feature>
<comment type="caution">
    <text evidence="9">The sequence shown here is derived from an EMBL/GenBank/DDBJ whole genome shotgun (WGS) entry which is preliminary data.</text>
</comment>
<dbReference type="RefSeq" id="WP_380776790.1">
    <property type="nucleotide sequence ID" value="NZ_JBHUEO010000121.1"/>
</dbReference>
<evidence type="ECO:0000256" key="6">
    <source>
        <dbReference type="ARBA" id="ARBA00022989"/>
    </source>
</evidence>
<comment type="similarity">
    <text evidence="2">Belongs to the BCCT transporter (TC 2.A.15) family.</text>
</comment>
<dbReference type="PANTHER" id="PTHR30047">
    <property type="entry name" value="HIGH-AFFINITY CHOLINE TRANSPORT PROTEIN-RELATED"/>
    <property type="match status" value="1"/>
</dbReference>
<accession>A0ABW4KNY6</accession>
<evidence type="ECO:0000256" key="3">
    <source>
        <dbReference type="ARBA" id="ARBA00022448"/>
    </source>
</evidence>
<dbReference type="NCBIfam" id="TIGR00842">
    <property type="entry name" value="bcct"/>
    <property type="match status" value="1"/>
</dbReference>
<feature type="transmembrane region" description="Helical" evidence="8">
    <location>
        <begin position="439"/>
        <end position="458"/>
    </location>
</feature>
<sequence length="509" mass="56358">MLKKNSVMIISLMVTLIFILIGVFSPKKLSEISSSFLVFATDSFGWFYLISFTLFVVMCIYLAFSKYGKIRLGKDSDRPEFSTGSWLAMLFSTGLAAGLFFWGVAEPVMHYLSPPVGEGGTSESAKLALSTSFFHWGLHFWAVNCIIGLMITYFQFRKNYPPLISYTLYPLLGEKIHGPIGKIVNILTIFAILSGVTTSMGLGVRQVASGLDFVWGIDNTSFSQSILFVIITIGFVMSACYGLDRGIKRLSNINVVIGFIILALIFILGPTQKILQILVASGGDYLQNLVGMSLRMEPFSTDNTWLSNWTIFYWGWIISFATFVGIFIARISKGRTIKEFVMGTMFVPAFTSITWFSVFGGSALHFIHNLGRSELANNVMEDVTTAFFLFLQYFPFSSMLMALSIISILIFMVTSADSTVFVLGMMSEESNNPTNRTKILWGIVIAAIAITLIYSGGLTPLQSVSVAAGLPFTVVVLVMIVSFMKSLKQETAFLSEKKEEDNEEDNIAV</sequence>
<gene>
    <name evidence="9" type="ORF">ACFSCZ_19785</name>
</gene>
<dbReference type="EMBL" id="JBHUEO010000121">
    <property type="protein sequence ID" value="MFD1708909.1"/>
    <property type="molecule type" value="Genomic_DNA"/>
</dbReference>
<feature type="transmembrane region" description="Helical" evidence="8">
    <location>
        <begin position="183"/>
        <end position="202"/>
    </location>
</feature>
<evidence type="ECO:0000256" key="7">
    <source>
        <dbReference type="ARBA" id="ARBA00023136"/>
    </source>
</evidence>
<feature type="transmembrane region" description="Helical" evidence="8">
    <location>
        <begin position="7"/>
        <end position="25"/>
    </location>
</feature>
<keyword evidence="3" id="KW-0813">Transport</keyword>
<evidence type="ECO:0000256" key="5">
    <source>
        <dbReference type="ARBA" id="ARBA00022692"/>
    </source>
</evidence>
<feature type="transmembrane region" description="Helical" evidence="8">
    <location>
        <begin position="133"/>
        <end position="154"/>
    </location>
</feature>
<keyword evidence="6 8" id="KW-1133">Transmembrane helix</keyword>
<keyword evidence="5 8" id="KW-0812">Transmembrane</keyword>
<name>A0ABW4KNY6_9BACI</name>
<reference evidence="10" key="1">
    <citation type="journal article" date="2019" name="Int. J. Syst. Evol. Microbiol.">
        <title>The Global Catalogue of Microorganisms (GCM) 10K type strain sequencing project: providing services to taxonomists for standard genome sequencing and annotation.</title>
        <authorList>
            <consortium name="The Broad Institute Genomics Platform"/>
            <consortium name="The Broad Institute Genome Sequencing Center for Infectious Disease"/>
            <person name="Wu L."/>
            <person name="Ma J."/>
        </authorList>
    </citation>
    <scope>NUCLEOTIDE SEQUENCE [LARGE SCALE GENOMIC DNA]</scope>
    <source>
        <strain evidence="10">CGMCC 1.12295</strain>
    </source>
</reference>
<proteinExistence type="inferred from homology"/>
<keyword evidence="7 8" id="KW-0472">Membrane</keyword>
<feature type="transmembrane region" description="Helical" evidence="8">
    <location>
        <begin position="341"/>
        <end position="367"/>
    </location>
</feature>
<keyword evidence="10" id="KW-1185">Reference proteome</keyword>
<protein>
    <submittedName>
        <fullName evidence="9">BCCT family transporter</fullName>
    </submittedName>
</protein>
<feature type="transmembrane region" description="Helical" evidence="8">
    <location>
        <begin position="85"/>
        <end position="105"/>
    </location>
</feature>
<evidence type="ECO:0000256" key="2">
    <source>
        <dbReference type="ARBA" id="ARBA00005658"/>
    </source>
</evidence>
<feature type="transmembrane region" description="Helical" evidence="8">
    <location>
        <begin position="311"/>
        <end position="329"/>
    </location>
</feature>
<evidence type="ECO:0000256" key="8">
    <source>
        <dbReference type="SAM" id="Phobius"/>
    </source>
</evidence>
<evidence type="ECO:0000256" key="4">
    <source>
        <dbReference type="ARBA" id="ARBA00022475"/>
    </source>
</evidence>
<keyword evidence="4" id="KW-1003">Cell membrane</keyword>
<evidence type="ECO:0000313" key="10">
    <source>
        <dbReference type="Proteomes" id="UP001597301"/>
    </source>
</evidence>
<dbReference type="Pfam" id="PF02028">
    <property type="entry name" value="BCCT"/>
    <property type="match status" value="1"/>
</dbReference>
<evidence type="ECO:0000256" key="1">
    <source>
        <dbReference type="ARBA" id="ARBA00004651"/>
    </source>
</evidence>
<comment type="subcellular location">
    <subcellularLocation>
        <location evidence="1">Cell membrane</location>
        <topology evidence="1">Multi-pass membrane protein</topology>
    </subcellularLocation>
</comment>
<dbReference type="InterPro" id="IPR000060">
    <property type="entry name" value="BCCT_transptr"/>
</dbReference>
<dbReference type="Proteomes" id="UP001597301">
    <property type="component" value="Unassembled WGS sequence"/>
</dbReference>
<feature type="transmembrane region" description="Helical" evidence="8">
    <location>
        <begin position="399"/>
        <end position="427"/>
    </location>
</feature>
<feature type="transmembrane region" description="Helical" evidence="8">
    <location>
        <begin position="222"/>
        <end position="243"/>
    </location>
</feature>
<dbReference type="PANTHER" id="PTHR30047:SF7">
    <property type="entry name" value="HIGH-AFFINITY CHOLINE TRANSPORT PROTEIN"/>
    <property type="match status" value="1"/>
</dbReference>
<feature type="transmembrane region" description="Helical" evidence="8">
    <location>
        <begin position="45"/>
        <end position="64"/>
    </location>
</feature>
<feature type="transmembrane region" description="Helical" evidence="8">
    <location>
        <begin position="250"/>
        <end position="269"/>
    </location>
</feature>